<name>A0A179SHI4_9HYPH</name>
<dbReference type="PANTHER" id="PTHR48228">
    <property type="entry name" value="SUCCINYL-COA--D-CITRAMALATE COA-TRANSFERASE"/>
    <property type="match status" value="1"/>
</dbReference>
<protein>
    <submittedName>
        <fullName evidence="2">CoA-transferase</fullName>
    </submittedName>
</protein>
<dbReference type="GO" id="GO:0016740">
    <property type="term" value="F:transferase activity"/>
    <property type="evidence" value="ECO:0007669"/>
    <property type="project" value="UniProtKB-KW"/>
</dbReference>
<dbReference type="SUPFAM" id="SSF89796">
    <property type="entry name" value="CoA-transferase family III (CaiB/BaiF)"/>
    <property type="match status" value="1"/>
</dbReference>
<dbReference type="InterPro" id="IPR050509">
    <property type="entry name" value="CoA-transferase_III"/>
</dbReference>
<proteinExistence type="predicted"/>
<sequence length="373" mass="40004">MKLTGLKVVDLSVFLPGPYLTMVLADHGAEVIKVEPPGEGDPGRAIGPADGPSTVFFRNVNRGKRSVVLDLKSPQGREALLALCAEADVFVETFRPGVVKRLGVDYEAVRARNPGIVYCAISAFGQTGPYAGMPAHDLATEALAGSIGITLGRDDAPAIPGIPAADMLASLHALSGVLMALLRRQQTGRGDYIDVSMHESVLASMPNVLGPALAENRHANPKHERSMGGSAFYQVYETADHRHVVLGGQEIKFVRTLLGKLGRLDLVPLCEAGPGPHQAPLIAYLREVFLTRSQAEWVEWFRPLDVCFAPVKTLPEALSDEHALARGMILTDAAGRRHVAPAIRFRDEPPEPRLREPALGEHTGAVLSGRPAT</sequence>
<evidence type="ECO:0000256" key="1">
    <source>
        <dbReference type="SAM" id="MobiDB-lite"/>
    </source>
</evidence>
<dbReference type="Gene3D" id="3.40.50.10540">
    <property type="entry name" value="Crotonobetainyl-coa:carnitine coa-transferase, domain 1"/>
    <property type="match status" value="2"/>
</dbReference>
<dbReference type="RefSeq" id="WP_048433308.1">
    <property type="nucleotide sequence ID" value="NZ_LWHQ01000006.1"/>
</dbReference>
<keyword evidence="2" id="KW-0808">Transferase</keyword>
<feature type="region of interest" description="Disordered" evidence="1">
    <location>
        <begin position="346"/>
        <end position="373"/>
    </location>
</feature>
<dbReference type="STRING" id="427683.A5481_02645"/>
<dbReference type="OrthoDB" id="9806585at2"/>
<dbReference type="InterPro" id="IPR023606">
    <property type="entry name" value="CoA-Trfase_III_dom_1_sf"/>
</dbReference>
<feature type="compositionally biased region" description="Basic and acidic residues" evidence="1">
    <location>
        <begin position="346"/>
        <end position="359"/>
    </location>
</feature>
<organism evidence="2 3">
    <name type="scientific">Methylobacterium platani</name>
    <dbReference type="NCBI Taxonomy" id="427683"/>
    <lineage>
        <taxon>Bacteria</taxon>
        <taxon>Pseudomonadati</taxon>
        <taxon>Pseudomonadota</taxon>
        <taxon>Alphaproteobacteria</taxon>
        <taxon>Hyphomicrobiales</taxon>
        <taxon>Methylobacteriaceae</taxon>
        <taxon>Methylobacterium</taxon>
    </lineage>
</organism>
<dbReference type="Proteomes" id="UP000078316">
    <property type="component" value="Unassembled WGS sequence"/>
</dbReference>
<accession>A0A179SHI4</accession>
<evidence type="ECO:0000313" key="3">
    <source>
        <dbReference type="Proteomes" id="UP000078316"/>
    </source>
</evidence>
<dbReference type="Pfam" id="PF02515">
    <property type="entry name" value="CoA_transf_3"/>
    <property type="match status" value="1"/>
</dbReference>
<dbReference type="EMBL" id="LWHQ01000006">
    <property type="protein sequence ID" value="OAS27336.1"/>
    <property type="molecule type" value="Genomic_DNA"/>
</dbReference>
<evidence type="ECO:0000313" key="2">
    <source>
        <dbReference type="EMBL" id="OAS27336.1"/>
    </source>
</evidence>
<dbReference type="InterPro" id="IPR003673">
    <property type="entry name" value="CoA-Trfase_fam_III"/>
</dbReference>
<reference evidence="2 3" key="1">
    <citation type="submission" date="2016-04" db="EMBL/GenBank/DDBJ databases">
        <authorList>
            <person name="Evans L.H."/>
            <person name="Alamgir A."/>
            <person name="Owens N."/>
            <person name="Weber N.D."/>
            <person name="Virtaneva K."/>
            <person name="Barbian K."/>
            <person name="Babar A."/>
            <person name="Rosenke K."/>
        </authorList>
    </citation>
    <scope>NUCLEOTIDE SEQUENCE [LARGE SCALE GENOMIC DNA]</scope>
    <source>
        <strain evidence="2 3">PMB02</strain>
    </source>
</reference>
<comment type="caution">
    <text evidence="2">The sequence shown here is derived from an EMBL/GenBank/DDBJ whole genome shotgun (WGS) entry which is preliminary data.</text>
</comment>
<gene>
    <name evidence="2" type="ORF">A5481_02645</name>
</gene>
<dbReference type="AlphaFoldDB" id="A0A179SHI4"/>
<dbReference type="PANTHER" id="PTHR48228:SF5">
    <property type="entry name" value="ALPHA-METHYLACYL-COA RACEMASE"/>
    <property type="match status" value="1"/>
</dbReference>